<dbReference type="GO" id="GO:0062054">
    <property type="term" value="F:fluoride channel activity"/>
    <property type="evidence" value="ECO:0007669"/>
    <property type="project" value="UniProtKB-UniRule"/>
</dbReference>
<evidence type="ECO:0000256" key="4">
    <source>
        <dbReference type="ARBA" id="ARBA00022989"/>
    </source>
</evidence>
<comment type="activity regulation">
    <text evidence="10">Na(+) is not transported, but it plays an essential structural role and its presence is essential for fluoride channel function.</text>
</comment>
<evidence type="ECO:0000256" key="7">
    <source>
        <dbReference type="ARBA" id="ARBA00035120"/>
    </source>
</evidence>
<protein>
    <recommendedName>
        <fullName evidence="10">Fluoride-specific ion channel FluC</fullName>
    </recommendedName>
</protein>
<comment type="caution">
    <text evidence="11">The sequence shown here is derived from an EMBL/GenBank/DDBJ whole genome shotgun (WGS) entry which is preliminary data.</text>
</comment>
<keyword evidence="6 10" id="KW-0407">Ion channel</keyword>
<comment type="similarity">
    <text evidence="7 10">Belongs to the fluoride channel Fluc/FEX (TC 1.A.43) family.</text>
</comment>
<feature type="binding site" evidence="10">
    <location>
        <position position="69"/>
    </location>
    <ligand>
        <name>Na(+)</name>
        <dbReference type="ChEBI" id="CHEBI:29101"/>
        <note>structural</note>
    </ligand>
</feature>
<evidence type="ECO:0000313" key="12">
    <source>
        <dbReference type="Proteomes" id="UP001209318"/>
    </source>
</evidence>
<dbReference type="Pfam" id="PF02537">
    <property type="entry name" value="CRCB"/>
    <property type="match status" value="1"/>
</dbReference>
<evidence type="ECO:0000256" key="2">
    <source>
        <dbReference type="ARBA" id="ARBA00022475"/>
    </source>
</evidence>
<dbReference type="GO" id="GO:0140114">
    <property type="term" value="P:cellular detoxification of fluoride"/>
    <property type="evidence" value="ECO:0007669"/>
    <property type="project" value="UniProtKB-UniRule"/>
</dbReference>
<dbReference type="AlphaFoldDB" id="A0AAE3IVD7"/>
<evidence type="ECO:0000256" key="9">
    <source>
        <dbReference type="ARBA" id="ARBA00049940"/>
    </source>
</evidence>
<dbReference type="EMBL" id="JAOUSF010000003">
    <property type="protein sequence ID" value="MCU9613589.1"/>
    <property type="molecule type" value="Genomic_DNA"/>
</dbReference>
<sequence length="117" mass="12757">MSYFYVAVGGFLGAISRYYLSTYFNRKSQGMLPFGTLFVNIVGSFLLGLLFGIAGGTNNYLLFGTGFMGAFTTFSTFMVEVLTINEGKLLGKGFFYILLSVVIGLFFAFIGYSISDG</sequence>
<feature type="transmembrane region" description="Helical" evidence="10">
    <location>
        <begin position="6"/>
        <end position="24"/>
    </location>
</feature>
<evidence type="ECO:0000256" key="10">
    <source>
        <dbReference type="HAMAP-Rule" id="MF_00454"/>
    </source>
</evidence>
<evidence type="ECO:0000256" key="6">
    <source>
        <dbReference type="ARBA" id="ARBA00023303"/>
    </source>
</evidence>
<dbReference type="HAMAP" id="MF_00454">
    <property type="entry name" value="FluC"/>
    <property type="match status" value="1"/>
</dbReference>
<keyword evidence="10" id="KW-0813">Transport</keyword>
<organism evidence="11 12">
    <name type="scientific">Perspicuibacillus lycopersici</name>
    <dbReference type="NCBI Taxonomy" id="1325689"/>
    <lineage>
        <taxon>Bacteria</taxon>
        <taxon>Bacillati</taxon>
        <taxon>Bacillota</taxon>
        <taxon>Bacilli</taxon>
        <taxon>Bacillales</taxon>
        <taxon>Bacillaceae</taxon>
        <taxon>Perspicuibacillus</taxon>
    </lineage>
</organism>
<keyword evidence="4 10" id="KW-1133">Transmembrane helix</keyword>
<keyword evidence="2 10" id="KW-1003">Cell membrane</keyword>
<dbReference type="InterPro" id="IPR003691">
    <property type="entry name" value="FluC"/>
</dbReference>
<dbReference type="GO" id="GO:0046872">
    <property type="term" value="F:metal ion binding"/>
    <property type="evidence" value="ECO:0007669"/>
    <property type="project" value="UniProtKB-KW"/>
</dbReference>
<dbReference type="RefSeq" id="WP_263072831.1">
    <property type="nucleotide sequence ID" value="NZ_JAOUSF010000003.1"/>
</dbReference>
<evidence type="ECO:0000256" key="5">
    <source>
        <dbReference type="ARBA" id="ARBA00023136"/>
    </source>
</evidence>
<keyword evidence="5 10" id="KW-0472">Membrane</keyword>
<feature type="transmembrane region" description="Helical" evidence="10">
    <location>
        <begin position="94"/>
        <end position="114"/>
    </location>
</feature>
<keyword evidence="3 10" id="KW-0812">Transmembrane</keyword>
<keyword evidence="10" id="KW-0479">Metal-binding</keyword>
<evidence type="ECO:0000256" key="3">
    <source>
        <dbReference type="ARBA" id="ARBA00022692"/>
    </source>
</evidence>
<dbReference type="GO" id="GO:0005886">
    <property type="term" value="C:plasma membrane"/>
    <property type="evidence" value="ECO:0007669"/>
    <property type="project" value="UniProtKB-SubCell"/>
</dbReference>
<comment type="function">
    <text evidence="9 10">Fluoride-specific ion channel. Important for reducing fluoride concentration in the cell, thus reducing its toxicity.</text>
</comment>
<comment type="subcellular location">
    <subcellularLocation>
        <location evidence="1 10">Cell membrane</location>
        <topology evidence="1 10">Multi-pass membrane protein</topology>
    </subcellularLocation>
</comment>
<accession>A0AAE3IVD7</accession>
<dbReference type="NCBIfam" id="TIGR00494">
    <property type="entry name" value="crcB"/>
    <property type="match status" value="1"/>
</dbReference>
<dbReference type="PANTHER" id="PTHR28259">
    <property type="entry name" value="FLUORIDE EXPORT PROTEIN 1-RELATED"/>
    <property type="match status" value="1"/>
</dbReference>
<name>A0AAE3IVD7_9BACI</name>
<keyword evidence="10" id="KW-0915">Sodium</keyword>
<feature type="transmembrane region" description="Helical" evidence="10">
    <location>
        <begin position="31"/>
        <end position="54"/>
    </location>
</feature>
<evidence type="ECO:0000256" key="1">
    <source>
        <dbReference type="ARBA" id="ARBA00004651"/>
    </source>
</evidence>
<evidence type="ECO:0000313" key="11">
    <source>
        <dbReference type="EMBL" id="MCU9613589.1"/>
    </source>
</evidence>
<dbReference type="PANTHER" id="PTHR28259:SF1">
    <property type="entry name" value="FLUORIDE EXPORT PROTEIN 1-RELATED"/>
    <property type="match status" value="1"/>
</dbReference>
<reference evidence="11" key="1">
    <citation type="submission" date="2022-10" db="EMBL/GenBank/DDBJ databases">
        <title>Description of Fervidibacillus gen. nov. in the family Fervidibacillaceae fam. nov. with two species, Fervidibacillus albus sp. nov., and Fervidibacillus halotolerans sp. nov., isolated from tidal flat sediments.</title>
        <authorList>
            <person name="Kwon K.K."/>
            <person name="Yang S.-H."/>
        </authorList>
    </citation>
    <scope>NUCLEOTIDE SEQUENCE</scope>
    <source>
        <strain evidence="11">JCM 19140</strain>
    </source>
</reference>
<comment type="catalytic activity">
    <reaction evidence="8">
        <text>fluoride(in) = fluoride(out)</text>
        <dbReference type="Rhea" id="RHEA:76159"/>
        <dbReference type="ChEBI" id="CHEBI:17051"/>
    </reaction>
    <physiologicalReaction direction="left-to-right" evidence="8">
        <dbReference type="Rhea" id="RHEA:76160"/>
    </physiologicalReaction>
</comment>
<dbReference type="Proteomes" id="UP001209318">
    <property type="component" value="Unassembled WGS sequence"/>
</dbReference>
<feature type="binding site" evidence="10">
    <location>
        <position position="72"/>
    </location>
    <ligand>
        <name>Na(+)</name>
        <dbReference type="ChEBI" id="CHEBI:29101"/>
        <note>structural</note>
    </ligand>
</feature>
<keyword evidence="10" id="KW-0406">Ion transport</keyword>
<evidence type="ECO:0000256" key="8">
    <source>
        <dbReference type="ARBA" id="ARBA00035585"/>
    </source>
</evidence>
<gene>
    <name evidence="10 11" type="primary">crcB</name>
    <name evidence="10" type="synonym">fluC</name>
    <name evidence="11" type="ORF">OEV98_08455</name>
</gene>
<feature type="transmembrane region" description="Helical" evidence="10">
    <location>
        <begin position="60"/>
        <end position="82"/>
    </location>
</feature>
<keyword evidence="12" id="KW-1185">Reference proteome</keyword>
<proteinExistence type="inferred from homology"/>